<reference evidence="1" key="3">
    <citation type="submission" date="2016-12" db="EMBL/GenBank/DDBJ databases">
        <title>Annotation of the draft genome assembly of Crocosphaera watsonii WH 8501.</title>
        <authorList>
            <consortium name="US DOE Joint Genome Institute (JGI-ORNL)"/>
            <person name="Larimer F."/>
            <person name="Land M."/>
        </authorList>
    </citation>
    <scope>NUCLEOTIDE SEQUENCE</scope>
    <source>
        <strain evidence="1">WH 8501</strain>
    </source>
</reference>
<dbReference type="AlphaFoldDB" id="Q4BXT4"/>
<proteinExistence type="predicted"/>
<organism evidence="1 2">
    <name type="scientific">Crocosphaera watsonii WH 8501</name>
    <dbReference type="NCBI Taxonomy" id="165597"/>
    <lineage>
        <taxon>Bacteria</taxon>
        <taxon>Bacillati</taxon>
        <taxon>Cyanobacteriota</taxon>
        <taxon>Cyanophyceae</taxon>
        <taxon>Oscillatoriophycideae</taxon>
        <taxon>Chroococcales</taxon>
        <taxon>Aphanothecaceae</taxon>
        <taxon>Crocosphaera</taxon>
    </lineage>
</organism>
<dbReference type="EMBL" id="AADV02000121">
    <property type="protein sequence ID" value="EAM48719.1"/>
    <property type="molecule type" value="Genomic_DNA"/>
</dbReference>
<evidence type="ECO:0000313" key="1">
    <source>
        <dbReference type="EMBL" id="EAM48719.1"/>
    </source>
</evidence>
<reference evidence="1" key="2">
    <citation type="submission" date="2005-06" db="EMBL/GenBank/DDBJ databases">
        <title>Sequencing of the draft genome and assembly of Crocosphaera watsonii WH 8501.</title>
        <authorList>
            <consortium name="US DOE Joint Genome Institute (JGI-PGF)"/>
            <person name="Copeland A."/>
            <person name="Lucas S."/>
            <person name="Lapidus A."/>
            <person name="Barry K."/>
            <person name="Detter C."/>
            <person name="Glavina T."/>
            <person name="Hammon N."/>
            <person name="Israni S."/>
            <person name="Pitluck S."/>
            <person name="Richardson P."/>
        </authorList>
    </citation>
    <scope>NUCLEOTIDE SEQUENCE [LARGE SCALE GENOMIC DNA]</scope>
    <source>
        <strain evidence="1">WH 8501</strain>
    </source>
</reference>
<protein>
    <recommendedName>
        <fullName evidence="3">Transposase IS701-like DDE domain-containing protein</fullName>
    </recommendedName>
</protein>
<sequence>WFAKRQAGAAAVDLQDPFLYTKKGRQLTVTISGWKQMLMRGTKNYKMNNHPFTLLQIVVRDQERNSIWKPMWLIVIGSRRDELSLVDCYQCYRQRYDMEHLFRFGKQRLLMTSYLTPDVHHEEN</sequence>
<keyword evidence="2" id="KW-1185">Reference proteome</keyword>
<dbReference type="Proteomes" id="UP000003922">
    <property type="component" value="Unassembled WGS sequence"/>
</dbReference>
<feature type="non-terminal residue" evidence="1">
    <location>
        <position position="1"/>
    </location>
</feature>
<name>Q4BXT4_CROWT</name>
<evidence type="ECO:0008006" key="3">
    <source>
        <dbReference type="Google" id="ProtNLM"/>
    </source>
</evidence>
<gene>
    <name evidence="1" type="ORF">CwatDRAFT_1716</name>
</gene>
<dbReference type="KEGG" id="cwa:CwatDRAFT_1716"/>
<comment type="caution">
    <text evidence="1">The sequence shown here is derived from an EMBL/GenBank/DDBJ whole genome shotgun (WGS) entry which is preliminary data.</text>
</comment>
<reference evidence="1" key="1">
    <citation type="submission" date="2004-02" db="EMBL/GenBank/DDBJ databases">
        <authorList>
            <consortium name="DOE Joint Genome Institute"/>
        </authorList>
    </citation>
    <scope>NUCLEOTIDE SEQUENCE [LARGE SCALE GENOMIC DNA]</scope>
    <source>
        <strain evidence="1">WH 8501</strain>
    </source>
</reference>
<evidence type="ECO:0000313" key="2">
    <source>
        <dbReference type="Proteomes" id="UP000003922"/>
    </source>
</evidence>
<accession>Q4BXT4</accession>